<dbReference type="Pfam" id="PF00027">
    <property type="entry name" value="cNMP_binding"/>
    <property type="match status" value="1"/>
</dbReference>
<dbReference type="SUPFAM" id="SSF51206">
    <property type="entry name" value="cAMP-binding domain-like"/>
    <property type="match status" value="1"/>
</dbReference>
<protein>
    <submittedName>
        <fullName evidence="2">Cyclic nucleotide-binding domain-containing protein</fullName>
    </submittedName>
</protein>
<dbReference type="EMBL" id="WELG01000002">
    <property type="protein sequence ID" value="KAB7529076.1"/>
    <property type="molecule type" value="Genomic_DNA"/>
</dbReference>
<dbReference type="AlphaFoldDB" id="A0A6I1E6A8"/>
<dbReference type="OrthoDB" id="663011at2"/>
<dbReference type="Proteomes" id="UP000429785">
    <property type="component" value="Unassembled WGS sequence"/>
</dbReference>
<dbReference type="Gene3D" id="2.60.120.10">
    <property type="entry name" value="Jelly Rolls"/>
    <property type="match status" value="1"/>
</dbReference>
<dbReference type="InterPro" id="IPR014710">
    <property type="entry name" value="RmlC-like_jellyroll"/>
</dbReference>
<sequence length="207" mass="23995">MENNPIETYREFITDVFNRYSSVSDTSISLLISMGRIQHLDKGSTLLSIGETSRHIHILQQGAIVSYYLSKDGDIYHKNIFLEGHVVGSMVSALKNEPSHFALKVVEKAVLISFDYNKYRALIDSQQDLKNFYISYLEKNWVIDKEKREVEIVLREAKERYLDFISLHPNIEARIPLQFIASHLGITPTQLSRIRKKIKEKSPNQHM</sequence>
<feature type="domain" description="Cyclic nucleotide-binding" evidence="1">
    <location>
        <begin position="19"/>
        <end position="140"/>
    </location>
</feature>
<reference evidence="2 3" key="1">
    <citation type="submission" date="2019-10" db="EMBL/GenBank/DDBJ databases">
        <title>Muricauda olearia CL-SS4 JCM15563 genome.</title>
        <authorList>
            <person name="Liu L."/>
        </authorList>
    </citation>
    <scope>NUCLEOTIDE SEQUENCE [LARGE SCALE GENOMIC DNA]</scope>
    <source>
        <strain evidence="2 3">CL-SS4</strain>
    </source>
</reference>
<evidence type="ECO:0000313" key="3">
    <source>
        <dbReference type="Proteomes" id="UP000429785"/>
    </source>
</evidence>
<organism evidence="2 3">
    <name type="scientific">Flagellimonas olearia</name>
    <dbReference type="NCBI Taxonomy" id="552546"/>
    <lineage>
        <taxon>Bacteria</taxon>
        <taxon>Pseudomonadati</taxon>
        <taxon>Bacteroidota</taxon>
        <taxon>Flavobacteriia</taxon>
        <taxon>Flavobacteriales</taxon>
        <taxon>Flavobacteriaceae</taxon>
        <taxon>Flagellimonas</taxon>
    </lineage>
</organism>
<dbReference type="InterPro" id="IPR000595">
    <property type="entry name" value="cNMP-bd_dom"/>
</dbReference>
<proteinExistence type="predicted"/>
<name>A0A6I1E6A8_9FLAO</name>
<dbReference type="RefSeq" id="WP_152132425.1">
    <property type="nucleotide sequence ID" value="NZ_WELG01000002.1"/>
</dbReference>
<evidence type="ECO:0000259" key="1">
    <source>
        <dbReference type="PROSITE" id="PS50042"/>
    </source>
</evidence>
<comment type="caution">
    <text evidence="2">The sequence shown here is derived from an EMBL/GenBank/DDBJ whole genome shotgun (WGS) entry which is preliminary data.</text>
</comment>
<accession>A0A6I1E6A8</accession>
<dbReference type="PROSITE" id="PS50042">
    <property type="entry name" value="CNMP_BINDING_3"/>
    <property type="match status" value="1"/>
</dbReference>
<dbReference type="InterPro" id="IPR018490">
    <property type="entry name" value="cNMP-bd_dom_sf"/>
</dbReference>
<dbReference type="CDD" id="cd00038">
    <property type="entry name" value="CAP_ED"/>
    <property type="match status" value="1"/>
</dbReference>
<evidence type="ECO:0000313" key="2">
    <source>
        <dbReference type="EMBL" id="KAB7529076.1"/>
    </source>
</evidence>
<gene>
    <name evidence="2" type="ORF">F8C76_14660</name>
</gene>